<comment type="function">
    <text evidence="6">Required for chromosome condensation and partitioning.</text>
</comment>
<dbReference type="RefSeq" id="WP_169699745.1">
    <property type="nucleotide sequence ID" value="NZ_LS974202.1"/>
</dbReference>
<dbReference type="PANTHER" id="PTHR43977">
    <property type="entry name" value="STRUCTURAL MAINTENANCE OF CHROMOSOMES PROTEIN 3"/>
    <property type="match status" value="1"/>
</dbReference>
<evidence type="ECO:0000256" key="3">
    <source>
        <dbReference type="ARBA" id="ARBA00022840"/>
    </source>
</evidence>
<reference evidence="8 9" key="1">
    <citation type="submission" date="2017-01" db="EMBL/GenBank/DDBJ databases">
        <authorList>
            <person name="Erauso G."/>
        </authorList>
    </citation>
    <scope>NUCLEOTIDE SEQUENCE [LARGE SCALE GENOMIC DNA]</scope>
    <source>
        <strain evidence="8">MESINF1</strain>
    </source>
</reference>
<comment type="subunit">
    <text evidence="6">Homodimer.</text>
</comment>
<dbReference type="GO" id="GO:0007062">
    <property type="term" value="P:sister chromatid cohesion"/>
    <property type="evidence" value="ECO:0007669"/>
    <property type="project" value="InterPro"/>
</dbReference>
<feature type="coiled-coil region" evidence="6">
    <location>
        <begin position="235"/>
        <end position="493"/>
    </location>
</feature>
<dbReference type="GO" id="GO:0005694">
    <property type="term" value="C:chromosome"/>
    <property type="evidence" value="ECO:0007669"/>
    <property type="project" value="InterPro"/>
</dbReference>
<dbReference type="SUPFAM" id="SSF57997">
    <property type="entry name" value="Tropomyosin"/>
    <property type="match status" value="1"/>
</dbReference>
<comment type="domain">
    <text evidence="6">Contains large globular domains required for ATP hydrolysis at each terminus and a third globular domain forming a flexible hinge near the middle of the molecule. These domains are separated by coiled-coil structures.</text>
</comment>
<comment type="subcellular location">
    <subcellularLocation>
        <location evidence="6">Cytoplasm</location>
    </subcellularLocation>
</comment>
<dbReference type="InterPro" id="IPR036277">
    <property type="entry name" value="SMC_hinge_sf"/>
</dbReference>
<dbReference type="InterPro" id="IPR011890">
    <property type="entry name" value="SMC_prok"/>
</dbReference>
<evidence type="ECO:0000256" key="6">
    <source>
        <dbReference type="HAMAP-Rule" id="MF_01894"/>
    </source>
</evidence>
<dbReference type="HAMAP" id="MF_01894">
    <property type="entry name" value="Smc_prok"/>
    <property type="match status" value="1"/>
</dbReference>
<organism evidence="8 9">
    <name type="scientific">Mesotoga infera</name>
    <dbReference type="NCBI Taxonomy" id="1236046"/>
    <lineage>
        <taxon>Bacteria</taxon>
        <taxon>Thermotogati</taxon>
        <taxon>Thermotogota</taxon>
        <taxon>Thermotogae</taxon>
        <taxon>Kosmotogales</taxon>
        <taxon>Kosmotogaceae</taxon>
        <taxon>Mesotoga</taxon>
    </lineage>
</organism>
<dbReference type="NCBIfam" id="TIGR02168">
    <property type="entry name" value="SMC_prok_B"/>
    <property type="match status" value="1"/>
</dbReference>
<feature type="binding site" evidence="6">
    <location>
        <begin position="33"/>
        <end position="40"/>
    </location>
    <ligand>
        <name>ATP</name>
        <dbReference type="ChEBI" id="CHEBI:30616"/>
    </ligand>
</feature>
<comment type="similarity">
    <text evidence="6">Belongs to the SMC family.</text>
</comment>
<keyword evidence="1 6" id="KW-0963">Cytoplasm</keyword>
<sequence length="1177" mass="136096">MLKLSSIYIKGFKSFAMPTKFDVSAGITAVVGPNGSGKSNVVDAIRWLFGEQSMKNIRADNREDVIFNGSEKFPPSNSAEVRLTFESQEGSFSIAREVSRDGLSQYRLNDRPGRLKDIKELFQGTGVGMDIYSIVGQGQVDKVVSASPYELRALIEEAAGTAIYKERKKEALGKLASTEENLNRLEDIIFELGKQRKSLYLKAKRAEKYLEYTQKTKELKGLFFGNIARIEEETLFTHQGEFERIREELKELQKKLVEAESNWSTLRSEFSEVDKEIEGFTQLLEEYKKRQNDLLELKEIYARRLGERENRLIEVSTRIDSLKNEIDELEKRKDEIKLIIDSLNQQVYEEEKLLTSLEEKRDSLVRNYSSREREWLKLQESFDSTQKRLSKIENELERLENNREDTSKRLRLIQTQLQSKRERFETLKEEIESLAKQGKESSDRQKEVEANIRAAKDRITELDTSLEKARESLTQEQNELKRSQMERTLLEKQQHEYQGFSKTVREVFNRRDSFNGLRDVVANIVDVPQPFETAVTILLGSRMQDIVVDDAVTAKRIVEFLKTYKIGRATLLPIDMIEGSFSRYSKIEKHPGFIGYAAKLIEVPEGFEKLPSYLFGNSVVTRSLDDAIEMRREFGFSGRMVSIDGQLVSGGGSITGGFIDDEARTDLLSRKRRIAELSEREVELEKNIALREKEILRLKDDITEVRGYYKVLQEELNELASKGAAINRMIHELLKSAQEVEDEIVELVKLETEYSRRLQESYLKKESLVNEQSALKIEKAKLEESVEAESEELKRQKKVLEELQDSIVDSKLRLSTLYEKQEQYSKEHASILEKKRFDQENVNLLSREMQEVEEETERLRRQVADQEREITSVKRETEDLFSSIRYQREGKEQRLNALQEAEDMINELKEKREKKRDRSHQLEMLIQESQMKLTRIREEIENSGENTADIPVLSEDKLREVKVELDDYENKLKFLGSVDLDAIEEYGVVDREYQELNNQKADLEDARQKLIELIEKTDTKAKTIFMETFDRINKNFASYIDEIFEGGEGDIKIIPGDDLLETGLEITVRRPGRKIQKLQLLSGGEKALVGIALIFSLLSIKPSPFYVLDEVDAPLDDFNAERFRVLLKKHAFDTQFLVVTHNKLVMEVANVLHGVTMTDGLSRVIPVELQSVESITG</sequence>
<keyword evidence="9" id="KW-1185">Reference proteome</keyword>
<feature type="coiled-coil region" evidence="6">
    <location>
        <begin position="168"/>
        <end position="195"/>
    </location>
</feature>
<dbReference type="InterPro" id="IPR027417">
    <property type="entry name" value="P-loop_NTPase"/>
</dbReference>
<keyword evidence="2 6" id="KW-0547">Nucleotide-binding</keyword>
<gene>
    <name evidence="6 8" type="primary">smc</name>
    <name evidence="8" type="ORF">MESINF_2175</name>
</gene>
<dbReference type="InterPro" id="IPR024704">
    <property type="entry name" value="SMC"/>
</dbReference>
<dbReference type="Proteomes" id="UP000250796">
    <property type="component" value="Chromosome MESINF"/>
</dbReference>
<dbReference type="GO" id="GO:0016887">
    <property type="term" value="F:ATP hydrolysis activity"/>
    <property type="evidence" value="ECO:0007669"/>
    <property type="project" value="InterPro"/>
</dbReference>
<dbReference type="Gene3D" id="3.40.50.300">
    <property type="entry name" value="P-loop containing nucleotide triphosphate hydrolases"/>
    <property type="match status" value="2"/>
</dbReference>
<evidence type="ECO:0000313" key="9">
    <source>
        <dbReference type="Proteomes" id="UP000250796"/>
    </source>
</evidence>
<dbReference type="Gene3D" id="3.30.70.1620">
    <property type="match status" value="1"/>
</dbReference>
<evidence type="ECO:0000313" key="8">
    <source>
        <dbReference type="EMBL" id="SSC13615.1"/>
    </source>
</evidence>
<dbReference type="Gene3D" id="1.10.287.1490">
    <property type="match status" value="1"/>
</dbReference>
<dbReference type="Gene3D" id="1.20.1060.20">
    <property type="match status" value="1"/>
</dbReference>
<dbReference type="SMART" id="SM00968">
    <property type="entry name" value="SMC_hinge"/>
    <property type="match status" value="1"/>
</dbReference>
<evidence type="ECO:0000256" key="4">
    <source>
        <dbReference type="ARBA" id="ARBA00023054"/>
    </source>
</evidence>
<dbReference type="Pfam" id="PF02463">
    <property type="entry name" value="SMC_N"/>
    <property type="match status" value="1"/>
</dbReference>
<dbReference type="SUPFAM" id="SSF75553">
    <property type="entry name" value="Smc hinge domain"/>
    <property type="match status" value="1"/>
</dbReference>
<dbReference type="GO" id="GO:0005737">
    <property type="term" value="C:cytoplasm"/>
    <property type="evidence" value="ECO:0007669"/>
    <property type="project" value="UniProtKB-SubCell"/>
</dbReference>
<dbReference type="InterPro" id="IPR003395">
    <property type="entry name" value="RecF/RecN/SMC_N"/>
</dbReference>
<name>A0A7Z7PRM7_9BACT</name>
<dbReference type="AlphaFoldDB" id="A0A7Z7PRM7"/>
<dbReference type="GO" id="GO:0006260">
    <property type="term" value="P:DNA replication"/>
    <property type="evidence" value="ECO:0007669"/>
    <property type="project" value="UniProtKB-UniRule"/>
</dbReference>
<protein>
    <recommendedName>
        <fullName evidence="6">Chromosome partition protein Smc</fullName>
    </recommendedName>
</protein>
<dbReference type="KEGG" id="minf:MESINF_2175"/>
<dbReference type="GO" id="GO:0030261">
    <property type="term" value="P:chromosome condensation"/>
    <property type="evidence" value="ECO:0007669"/>
    <property type="project" value="InterPro"/>
</dbReference>
<dbReference type="PIRSF" id="PIRSF005719">
    <property type="entry name" value="SMC"/>
    <property type="match status" value="1"/>
</dbReference>
<evidence type="ECO:0000256" key="2">
    <source>
        <dbReference type="ARBA" id="ARBA00022741"/>
    </source>
</evidence>
<dbReference type="InterPro" id="IPR010935">
    <property type="entry name" value="SMC_hinge"/>
</dbReference>
<feature type="coiled-coil region" evidence="6">
    <location>
        <begin position="730"/>
        <end position="1020"/>
    </location>
</feature>
<dbReference type="EMBL" id="LS974202">
    <property type="protein sequence ID" value="SSC13615.1"/>
    <property type="molecule type" value="Genomic_DNA"/>
</dbReference>
<keyword evidence="5 6" id="KW-0238">DNA-binding</keyword>
<proteinExistence type="inferred from homology"/>
<keyword evidence="4 6" id="KW-0175">Coiled coil</keyword>
<dbReference type="Pfam" id="PF06470">
    <property type="entry name" value="SMC_hinge"/>
    <property type="match status" value="1"/>
</dbReference>
<dbReference type="GO" id="GO:0003677">
    <property type="term" value="F:DNA binding"/>
    <property type="evidence" value="ECO:0007669"/>
    <property type="project" value="UniProtKB-UniRule"/>
</dbReference>
<accession>A0A7Z7PRM7</accession>
<dbReference type="SUPFAM" id="SSF52540">
    <property type="entry name" value="P-loop containing nucleoside triphosphate hydrolases"/>
    <property type="match status" value="1"/>
</dbReference>
<evidence type="ECO:0000256" key="1">
    <source>
        <dbReference type="ARBA" id="ARBA00022490"/>
    </source>
</evidence>
<evidence type="ECO:0000259" key="7">
    <source>
        <dbReference type="SMART" id="SM00968"/>
    </source>
</evidence>
<feature type="domain" description="SMC hinge" evidence="7">
    <location>
        <begin position="515"/>
        <end position="631"/>
    </location>
</feature>
<evidence type="ECO:0000256" key="5">
    <source>
        <dbReference type="ARBA" id="ARBA00023125"/>
    </source>
</evidence>
<dbReference type="GO" id="GO:0005524">
    <property type="term" value="F:ATP binding"/>
    <property type="evidence" value="ECO:0007669"/>
    <property type="project" value="UniProtKB-UniRule"/>
</dbReference>
<keyword evidence="3 6" id="KW-0067">ATP-binding</keyword>
<dbReference type="GO" id="GO:0007059">
    <property type="term" value="P:chromosome segregation"/>
    <property type="evidence" value="ECO:0007669"/>
    <property type="project" value="UniProtKB-UniRule"/>
</dbReference>